<keyword evidence="1" id="KW-0732">Signal</keyword>
<accession>A0A2N8ZFK1</accession>
<dbReference type="RefSeq" id="WP_102523132.1">
    <property type="nucleotide sequence ID" value="NZ_LT960611.1"/>
</dbReference>
<feature type="chain" id="PRO_5014750719" evidence="1">
    <location>
        <begin position="19"/>
        <end position="108"/>
    </location>
</feature>
<gene>
    <name evidence="2" type="primary">mshK</name>
    <name evidence="2" type="ORF">VTAP4600_A2716</name>
</gene>
<dbReference type="EMBL" id="LT960611">
    <property type="protein sequence ID" value="SON50689.1"/>
    <property type="molecule type" value="Genomic_DNA"/>
</dbReference>
<protein>
    <submittedName>
        <fullName evidence="2">MSHA biogenesis protein MshK</fullName>
    </submittedName>
</protein>
<organism evidence="2 3">
    <name type="scientific">Vibrio tapetis subsp. tapetis</name>
    <dbReference type="NCBI Taxonomy" id="1671868"/>
    <lineage>
        <taxon>Bacteria</taxon>
        <taxon>Pseudomonadati</taxon>
        <taxon>Pseudomonadota</taxon>
        <taxon>Gammaproteobacteria</taxon>
        <taxon>Vibrionales</taxon>
        <taxon>Vibrionaceae</taxon>
        <taxon>Vibrio</taxon>
    </lineage>
</organism>
<evidence type="ECO:0000313" key="2">
    <source>
        <dbReference type="EMBL" id="SON50689.1"/>
    </source>
</evidence>
<evidence type="ECO:0000313" key="3">
    <source>
        <dbReference type="Proteomes" id="UP000235828"/>
    </source>
</evidence>
<dbReference type="Proteomes" id="UP000235828">
    <property type="component" value="Chromosome A"/>
</dbReference>
<dbReference type="KEGG" id="vta:A2716"/>
<keyword evidence="3" id="KW-1185">Reference proteome</keyword>
<name>A0A2N8ZFK1_9VIBR</name>
<dbReference type="OrthoDB" id="5917619at2"/>
<sequence length="108" mass="12090">MVRIIVLLFSLVHFQVLANQDPTAPLGWLAPKVSTTAKRPVKKVAVPTLQSIVCENDAQCYAIINDRVVEDGDRVNGYTTSQVTPEYVVIRKGAKQWKLELFTAKIKH</sequence>
<reference evidence="2 3" key="1">
    <citation type="submission" date="2017-10" db="EMBL/GenBank/DDBJ databases">
        <authorList>
            <person name="Banno H."/>
            <person name="Chua N.-H."/>
        </authorList>
    </citation>
    <scope>NUCLEOTIDE SEQUENCE [LARGE SCALE GENOMIC DNA]</scope>
    <source>
        <strain evidence="2">Vibrio tapetis CECT4600</strain>
    </source>
</reference>
<evidence type="ECO:0000256" key="1">
    <source>
        <dbReference type="SAM" id="SignalP"/>
    </source>
</evidence>
<proteinExistence type="predicted"/>
<dbReference type="AlphaFoldDB" id="A0A2N8ZFK1"/>
<feature type="signal peptide" evidence="1">
    <location>
        <begin position="1"/>
        <end position="18"/>
    </location>
</feature>